<keyword evidence="1" id="KW-1133">Transmembrane helix</keyword>
<feature type="transmembrane region" description="Helical" evidence="1">
    <location>
        <begin position="110"/>
        <end position="130"/>
    </location>
</feature>
<feature type="transmembrane region" description="Helical" evidence="1">
    <location>
        <begin position="12"/>
        <end position="31"/>
    </location>
</feature>
<dbReference type="EMBL" id="OCTN01000011">
    <property type="protein sequence ID" value="SOH95457.1"/>
    <property type="molecule type" value="Genomic_DNA"/>
</dbReference>
<name>A0A2C9CW11_9RHOB</name>
<evidence type="ECO:0008006" key="4">
    <source>
        <dbReference type="Google" id="ProtNLM"/>
    </source>
</evidence>
<evidence type="ECO:0000313" key="2">
    <source>
        <dbReference type="EMBL" id="SOH95457.1"/>
    </source>
</evidence>
<evidence type="ECO:0000256" key="1">
    <source>
        <dbReference type="SAM" id="Phobius"/>
    </source>
</evidence>
<sequence>MPIFQKNIEYTPAILLSVIFYASFMPIYLNIGQNSPIRYILYIIPLLVLSEVILISNLRVNRVFIGVLIVFFMANVLRLGNGFIAIKEFIFISASLLMFTIHFKTHKITAILLVISTGIVALPGLSSLAALDTSAVFRSGSIVSESSFGLVAPLVGILFYTQRRYALFAVTLLISLLLFKRIAIGAVIVVILFDMAFHMGGRNLIAKSGIYRLCTGLLLGGALVFCLNSVVAYEMVSIILQKYLDVFVPPNEISSGRYFATLYFSDTISQQSSIITFLMGHGPGKSTFTLATLPELAETNFPLLHNDFLRISVDYGAVGVLLVVYALWRSLQGGRLVALTALYTVFMFMTDNVATYLLYWLALAFVLRCESVAQPQTAVQPMVNSDASTQAYAQ</sequence>
<keyword evidence="1" id="KW-0472">Membrane</keyword>
<feature type="transmembrane region" description="Helical" evidence="1">
    <location>
        <begin position="37"/>
        <end position="55"/>
    </location>
</feature>
<feature type="transmembrane region" description="Helical" evidence="1">
    <location>
        <begin position="308"/>
        <end position="328"/>
    </location>
</feature>
<dbReference type="AlphaFoldDB" id="A0A2C9CW11"/>
<proteinExistence type="predicted"/>
<evidence type="ECO:0000313" key="3">
    <source>
        <dbReference type="Proteomes" id="UP000220034"/>
    </source>
</evidence>
<feature type="transmembrane region" description="Helical" evidence="1">
    <location>
        <begin position="340"/>
        <end position="367"/>
    </location>
</feature>
<feature type="transmembrane region" description="Helical" evidence="1">
    <location>
        <begin position="142"/>
        <end position="160"/>
    </location>
</feature>
<organism evidence="2 3">
    <name type="scientific">Pontivivens marinum</name>
    <dbReference type="NCBI Taxonomy" id="1690039"/>
    <lineage>
        <taxon>Bacteria</taxon>
        <taxon>Pseudomonadati</taxon>
        <taxon>Pseudomonadota</taxon>
        <taxon>Alphaproteobacteria</taxon>
        <taxon>Rhodobacterales</taxon>
        <taxon>Paracoccaceae</taxon>
        <taxon>Pontivivens</taxon>
    </lineage>
</organism>
<keyword evidence="3" id="KW-1185">Reference proteome</keyword>
<reference evidence="3" key="1">
    <citation type="submission" date="2017-09" db="EMBL/GenBank/DDBJ databases">
        <authorList>
            <person name="Varghese N."/>
            <person name="Submissions S."/>
        </authorList>
    </citation>
    <scope>NUCLEOTIDE SEQUENCE [LARGE SCALE GENOMIC DNA]</scope>
    <source>
        <strain evidence="3">C7</strain>
    </source>
</reference>
<keyword evidence="1" id="KW-0812">Transmembrane</keyword>
<dbReference type="Proteomes" id="UP000220034">
    <property type="component" value="Unassembled WGS sequence"/>
</dbReference>
<protein>
    <recommendedName>
        <fullName evidence="4">O-Antigen ligase</fullName>
    </recommendedName>
</protein>
<accession>A0A2C9CW11</accession>
<feature type="transmembrane region" description="Helical" evidence="1">
    <location>
        <begin position="209"/>
        <end position="233"/>
    </location>
</feature>
<feature type="transmembrane region" description="Helical" evidence="1">
    <location>
        <begin position="60"/>
        <end position="77"/>
    </location>
</feature>
<feature type="transmembrane region" description="Helical" evidence="1">
    <location>
        <begin position="167"/>
        <end position="197"/>
    </location>
</feature>
<gene>
    <name evidence="2" type="ORF">SAMN06273572_11136</name>
</gene>